<reference evidence="14 15" key="1">
    <citation type="submission" date="2015-09" db="EMBL/GenBank/DDBJ databases">
        <title>Draft genome sequence of Alicyclobacillus ferrooxydans DSM 22381.</title>
        <authorList>
            <person name="Hemp J."/>
        </authorList>
    </citation>
    <scope>NUCLEOTIDE SEQUENCE [LARGE SCALE GENOMIC DNA]</scope>
    <source>
        <strain evidence="14 15">TC-34</strain>
    </source>
</reference>
<dbReference type="GO" id="GO:0008033">
    <property type="term" value="P:tRNA processing"/>
    <property type="evidence" value="ECO:0007669"/>
    <property type="project" value="UniProtKB-KW"/>
</dbReference>
<evidence type="ECO:0000259" key="13">
    <source>
        <dbReference type="PROSITE" id="PS51163"/>
    </source>
</evidence>
<accession>A0A0N8PNY3</accession>
<evidence type="ECO:0000256" key="11">
    <source>
        <dbReference type="ARBA" id="ARBA00048366"/>
    </source>
</evidence>
<name>A0A0N8PNY3_9BACL</name>
<dbReference type="AlphaFoldDB" id="A0A0N8PNY3"/>
<dbReference type="Proteomes" id="UP000050482">
    <property type="component" value="Unassembled WGS sequence"/>
</dbReference>
<dbReference type="SUPFAM" id="SSF55821">
    <property type="entry name" value="YrdC/RibB"/>
    <property type="match status" value="1"/>
</dbReference>
<dbReference type="GO" id="GO:0061710">
    <property type="term" value="F:L-threonylcarbamoyladenylate synthase"/>
    <property type="evidence" value="ECO:0007669"/>
    <property type="project" value="UniProtKB-EC"/>
</dbReference>
<keyword evidence="8" id="KW-0547">Nucleotide-binding</keyword>
<keyword evidence="5" id="KW-0808">Transferase</keyword>
<dbReference type="InterPro" id="IPR038385">
    <property type="entry name" value="Sua5/YwlC_C"/>
</dbReference>
<dbReference type="GO" id="GO:0003725">
    <property type="term" value="F:double-stranded RNA binding"/>
    <property type="evidence" value="ECO:0007669"/>
    <property type="project" value="InterPro"/>
</dbReference>
<evidence type="ECO:0000256" key="9">
    <source>
        <dbReference type="ARBA" id="ARBA00022840"/>
    </source>
</evidence>
<dbReference type="GO" id="GO:0006450">
    <property type="term" value="P:regulation of translational fidelity"/>
    <property type="evidence" value="ECO:0007669"/>
    <property type="project" value="TreeGrafter"/>
</dbReference>
<keyword evidence="6" id="KW-0819">tRNA processing</keyword>
<dbReference type="EMBL" id="LJCO01000069">
    <property type="protein sequence ID" value="KPV42805.1"/>
    <property type="molecule type" value="Genomic_DNA"/>
</dbReference>
<evidence type="ECO:0000256" key="1">
    <source>
        <dbReference type="ARBA" id="ARBA00004496"/>
    </source>
</evidence>
<evidence type="ECO:0000256" key="7">
    <source>
        <dbReference type="ARBA" id="ARBA00022695"/>
    </source>
</evidence>
<dbReference type="NCBIfam" id="TIGR00057">
    <property type="entry name" value="L-threonylcarbamoyladenylate synthase"/>
    <property type="match status" value="1"/>
</dbReference>
<evidence type="ECO:0000313" key="15">
    <source>
        <dbReference type="Proteomes" id="UP000050482"/>
    </source>
</evidence>
<comment type="catalytic activity">
    <reaction evidence="11">
        <text>L-threonine + hydrogencarbonate + ATP = L-threonylcarbamoyladenylate + diphosphate + H2O</text>
        <dbReference type="Rhea" id="RHEA:36407"/>
        <dbReference type="ChEBI" id="CHEBI:15377"/>
        <dbReference type="ChEBI" id="CHEBI:17544"/>
        <dbReference type="ChEBI" id="CHEBI:30616"/>
        <dbReference type="ChEBI" id="CHEBI:33019"/>
        <dbReference type="ChEBI" id="CHEBI:57926"/>
        <dbReference type="ChEBI" id="CHEBI:73682"/>
        <dbReference type="EC" id="2.7.7.87"/>
    </reaction>
</comment>
<evidence type="ECO:0000256" key="10">
    <source>
        <dbReference type="ARBA" id="ARBA00029774"/>
    </source>
</evidence>
<dbReference type="Gene3D" id="3.90.870.10">
    <property type="entry name" value="DHBP synthase"/>
    <property type="match status" value="1"/>
</dbReference>
<evidence type="ECO:0000256" key="6">
    <source>
        <dbReference type="ARBA" id="ARBA00022694"/>
    </source>
</evidence>
<keyword evidence="15" id="KW-1185">Reference proteome</keyword>
<dbReference type="STRING" id="471514.AN477_15825"/>
<dbReference type="PANTHER" id="PTHR17490:SF16">
    <property type="entry name" value="THREONYLCARBAMOYL-AMP SYNTHASE"/>
    <property type="match status" value="1"/>
</dbReference>
<dbReference type="Pfam" id="PF01300">
    <property type="entry name" value="Sua5_yciO_yrdC"/>
    <property type="match status" value="1"/>
</dbReference>
<proteinExistence type="inferred from homology"/>
<feature type="region of interest" description="Disordered" evidence="12">
    <location>
        <begin position="395"/>
        <end position="423"/>
    </location>
</feature>
<keyword evidence="4" id="KW-0963">Cytoplasm</keyword>
<dbReference type="InterPro" id="IPR017945">
    <property type="entry name" value="DHBP_synth_RibB-like_a/b_dom"/>
</dbReference>
<dbReference type="GO" id="GO:0005524">
    <property type="term" value="F:ATP binding"/>
    <property type="evidence" value="ECO:0007669"/>
    <property type="project" value="UniProtKB-KW"/>
</dbReference>
<dbReference type="GO" id="GO:0005737">
    <property type="term" value="C:cytoplasm"/>
    <property type="evidence" value="ECO:0007669"/>
    <property type="project" value="UniProtKB-SubCell"/>
</dbReference>
<feature type="compositionally biased region" description="Low complexity" evidence="12">
    <location>
        <begin position="22"/>
        <end position="55"/>
    </location>
</feature>
<protein>
    <recommendedName>
        <fullName evidence="10">L-threonylcarbamoyladenylate synthase</fullName>
        <ecNumber evidence="3">2.7.7.87</ecNumber>
    </recommendedName>
    <alternativeName>
        <fullName evidence="10">L-threonylcarbamoyladenylate synthase</fullName>
    </alternativeName>
</protein>
<evidence type="ECO:0000256" key="2">
    <source>
        <dbReference type="ARBA" id="ARBA00007663"/>
    </source>
</evidence>
<dbReference type="InterPro" id="IPR050156">
    <property type="entry name" value="TC-AMP_synthase_SUA5"/>
</dbReference>
<dbReference type="Gene3D" id="3.40.50.11030">
    <property type="entry name" value="Threonylcarbamoyl-AMP synthase, C-terminal domain"/>
    <property type="match status" value="1"/>
</dbReference>
<evidence type="ECO:0000256" key="5">
    <source>
        <dbReference type="ARBA" id="ARBA00022679"/>
    </source>
</evidence>
<dbReference type="PANTHER" id="PTHR17490">
    <property type="entry name" value="SUA5"/>
    <property type="match status" value="1"/>
</dbReference>
<dbReference type="GO" id="GO:0000049">
    <property type="term" value="F:tRNA binding"/>
    <property type="evidence" value="ECO:0007669"/>
    <property type="project" value="TreeGrafter"/>
</dbReference>
<sequence>MEVWRIEGFASSGNNASEHNVSDNVSSDHNSSESNISSNNNMKSNNNVKSNNMKSNLEGSIHTADQLRHALSEPAHRLRRGQVIAFPTETVYGLGANAWDESAVQKVFQAKGRPSDNPLIVHIADLTQLKEVISDPGTIPGPAKRLMDAFWPGPLTIIFPAHEKLATSVHPGMDTVGVRMPNHPVALALIAEAGCPVAAPSANSSGRPSPTVAETVLHDLADRIDGVVDGGPCQVGLESTVIAVTETEGVVYRPGWITPEELQAASGVPFTLDPHLKGEGDKPKSPGMKYRHYAPDARVWVWWGDPVDVREVIAATIADHPELERVALICPADFPDVDGLSARWSPDPNAPYENGLGHELYERLRWGDKIGADALFIVGVEPKGHGLALMNRLQKASEGRQFHATPSRQEPSKPPLPGHTRRR</sequence>
<dbReference type="EC" id="2.7.7.87" evidence="3"/>
<comment type="similarity">
    <text evidence="2">Belongs to the SUA5 family.</text>
</comment>
<evidence type="ECO:0000313" key="14">
    <source>
        <dbReference type="EMBL" id="KPV42805.1"/>
    </source>
</evidence>
<dbReference type="FunFam" id="3.90.870.10:FF:000009">
    <property type="entry name" value="Threonylcarbamoyl-AMP synthase, putative"/>
    <property type="match status" value="1"/>
</dbReference>
<evidence type="ECO:0000256" key="4">
    <source>
        <dbReference type="ARBA" id="ARBA00022490"/>
    </source>
</evidence>
<organism evidence="14 15">
    <name type="scientific">Alicyclobacillus ferrooxydans</name>
    <dbReference type="NCBI Taxonomy" id="471514"/>
    <lineage>
        <taxon>Bacteria</taxon>
        <taxon>Bacillati</taxon>
        <taxon>Bacillota</taxon>
        <taxon>Bacilli</taxon>
        <taxon>Bacillales</taxon>
        <taxon>Alicyclobacillaceae</taxon>
        <taxon>Alicyclobacillus</taxon>
    </lineage>
</organism>
<comment type="caution">
    <text evidence="14">The sequence shown here is derived from an EMBL/GenBank/DDBJ whole genome shotgun (WGS) entry which is preliminary data.</text>
</comment>
<comment type="subcellular location">
    <subcellularLocation>
        <location evidence="1">Cytoplasm</location>
    </subcellularLocation>
</comment>
<evidence type="ECO:0000256" key="12">
    <source>
        <dbReference type="SAM" id="MobiDB-lite"/>
    </source>
</evidence>
<feature type="domain" description="YrdC-like" evidence="13">
    <location>
        <begin position="68"/>
        <end position="257"/>
    </location>
</feature>
<dbReference type="InterPro" id="IPR005145">
    <property type="entry name" value="Sua5_C"/>
</dbReference>
<keyword evidence="7" id="KW-0548">Nucleotidyltransferase</keyword>
<dbReference type="Pfam" id="PF03481">
    <property type="entry name" value="Sua5_C"/>
    <property type="match status" value="1"/>
</dbReference>
<feature type="region of interest" description="Disordered" evidence="12">
    <location>
        <begin position="12"/>
        <end position="55"/>
    </location>
</feature>
<keyword evidence="9" id="KW-0067">ATP-binding</keyword>
<gene>
    <name evidence="14" type="ORF">AN477_15825</name>
</gene>
<dbReference type="PATRIC" id="fig|471514.4.peg.4851"/>
<evidence type="ECO:0000256" key="3">
    <source>
        <dbReference type="ARBA" id="ARBA00012584"/>
    </source>
</evidence>
<dbReference type="InterPro" id="IPR006070">
    <property type="entry name" value="Sua5-like_dom"/>
</dbReference>
<evidence type="ECO:0000256" key="8">
    <source>
        <dbReference type="ARBA" id="ARBA00022741"/>
    </source>
</evidence>
<dbReference type="PROSITE" id="PS51163">
    <property type="entry name" value="YRDC"/>
    <property type="match status" value="1"/>
</dbReference>